<evidence type="ECO:0000256" key="4">
    <source>
        <dbReference type="ARBA" id="ARBA00023136"/>
    </source>
</evidence>
<dbReference type="GO" id="GO:0004346">
    <property type="term" value="F:glucose-6-phosphatase activity"/>
    <property type="evidence" value="ECO:0007669"/>
    <property type="project" value="TreeGrafter"/>
</dbReference>
<dbReference type="GO" id="GO:0006094">
    <property type="term" value="P:gluconeogenesis"/>
    <property type="evidence" value="ECO:0007669"/>
    <property type="project" value="TreeGrafter"/>
</dbReference>
<dbReference type="AlphaFoldDB" id="A0A8B7P5E4"/>
<feature type="transmembrane region" description="Helical" evidence="5">
    <location>
        <begin position="177"/>
        <end position="194"/>
    </location>
</feature>
<dbReference type="OrthoDB" id="6416209at2759"/>
<dbReference type="GeneID" id="108677550"/>
<feature type="transmembrane region" description="Helical" evidence="5">
    <location>
        <begin position="115"/>
        <end position="135"/>
    </location>
</feature>
<keyword evidence="6" id="KW-1185">Reference proteome</keyword>
<dbReference type="PROSITE" id="PS51257">
    <property type="entry name" value="PROKAR_LIPOPROTEIN"/>
    <property type="match status" value="1"/>
</dbReference>
<name>A0A8B7P5E4_HYAAZ</name>
<evidence type="ECO:0000313" key="6">
    <source>
        <dbReference type="Proteomes" id="UP000694843"/>
    </source>
</evidence>
<dbReference type="GO" id="GO:0016020">
    <property type="term" value="C:membrane"/>
    <property type="evidence" value="ECO:0007669"/>
    <property type="project" value="UniProtKB-SubCell"/>
</dbReference>
<feature type="transmembrane region" description="Helical" evidence="5">
    <location>
        <begin position="206"/>
        <end position="223"/>
    </location>
</feature>
<dbReference type="PANTHER" id="PTHR12591:SF0">
    <property type="entry name" value="FI19814P1"/>
    <property type="match status" value="1"/>
</dbReference>
<sequence length="367" mass="40978">MGSPREGWLVNYAYKLHQTTHYASPGFLLTIACPILFALQGAVVNKSGVTVDSGVAHAVLWTVLVGIRFNIIKQWSLGEDRPFWWVSESPHFTWQRIPDLRQFPVTCLTSPAAPLFSLLAAGAGIVIVNAAVKLIKSIEFKNARQRRWIVIGTWLSFGVFVGSVAEAEMLFSTNFPHQVAISLAIGLSIGYVATRRSFSGVASIKKILLVNLVIMALCYLAMWRGEAIATFNDYQKLVFKWCQRREWMQIDPSPLLDSFLYTGYAIGAELLRKSSYYKRVNKPKFTYKMIISLVILNLGAALAIALIFDAIPKTLKQPHVYAWYAAQLVGGILIPYSYGAVVPYFVQKVSGVPPLKIVRCLFLRPPD</sequence>
<dbReference type="GO" id="GO:0051156">
    <property type="term" value="P:glucose 6-phosphate metabolic process"/>
    <property type="evidence" value="ECO:0007669"/>
    <property type="project" value="TreeGrafter"/>
</dbReference>
<keyword evidence="4 5" id="KW-0472">Membrane</keyword>
<organism evidence="6 7">
    <name type="scientific">Hyalella azteca</name>
    <name type="common">Amphipod</name>
    <dbReference type="NCBI Taxonomy" id="294128"/>
    <lineage>
        <taxon>Eukaryota</taxon>
        <taxon>Metazoa</taxon>
        <taxon>Ecdysozoa</taxon>
        <taxon>Arthropoda</taxon>
        <taxon>Crustacea</taxon>
        <taxon>Multicrustacea</taxon>
        <taxon>Malacostraca</taxon>
        <taxon>Eumalacostraca</taxon>
        <taxon>Peracarida</taxon>
        <taxon>Amphipoda</taxon>
        <taxon>Senticaudata</taxon>
        <taxon>Talitrida</taxon>
        <taxon>Talitroidea</taxon>
        <taxon>Hyalellidae</taxon>
        <taxon>Hyalella</taxon>
    </lineage>
</organism>
<dbReference type="KEGG" id="hazt:108677550"/>
<evidence type="ECO:0000256" key="1">
    <source>
        <dbReference type="ARBA" id="ARBA00004141"/>
    </source>
</evidence>
<evidence type="ECO:0000256" key="2">
    <source>
        <dbReference type="ARBA" id="ARBA00022692"/>
    </source>
</evidence>
<proteinExistence type="predicted"/>
<dbReference type="Proteomes" id="UP000694843">
    <property type="component" value="Unplaced"/>
</dbReference>
<dbReference type="RefSeq" id="XP_018021268.1">
    <property type="nucleotide sequence ID" value="XM_018165779.2"/>
</dbReference>
<keyword evidence="2 5" id="KW-0812">Transmembrane</keyword>
<reference evidence="7" key="1">
    <citation type="submission" date="2025-08" db="UniProtKB">
        <authorList>
            <consortium name="RefSeq"/>
        </authorList>
    </citation>
    <scope>IDENTIFICATION</scope>
    <source>
        <tissue evidence="7">Whole organism</tissue>
    </source>
</reference>
<feature type="transmembrane region" description="Helical" evidence="5">
    <location>
        <begin position="147"/>
        <end position="165"/>
    </location>
</feature>
<accession>A0A8B7P5E4</accession>
<gene>
    <name evidence="7" type="primary">LOC108677550</name>
</gene>
<evidence type="ECO:0000313" key="7">
    <source>
        <dbReference type="RefSeq" id="XP_018021268.1"/>
    </source>
</evidence>
<protein>
    <submittedName>
        <fullName evidence="7">Glucose-6-phosphatase catalytic subunit 1</fullName>
    </submittedName>
</protein>
<feature type="transmembrane region" description="Helical" evidence="5">
    <location>
        <begin position="320"/>
        <end position="346"/>
    </location>
</feature>
<feature type="transmembrane region" description="Helical" evidence="5">
    <location>
        <begin position="22"/>
        <end position="43"/>
    </location>
</feature>
<comment type="subcellular location">
    <subcellularLocation>
        <location evidence="1">Membrane</location>
        <topology evidence="1">Multi-pass membrane protein</topology>
    </subcellularLocation>
</comment>
<keyword evidence="3 5" id="KW-1133">Transmembrane helix</keyword>
<evidence type="ECO:0000256" key="3">
    <source>
        <dbReference type="ARBA" id="ARBA00022989"/>
    </source>
</evidence>
<feature type="transmembrane region" description="Helical" evidence="5">
    <location>
        <begin position="285"/>
        <end position="308"/>
    </location>
</feature>
<dbReference type="PANTHER" id="PTHR12591">
    <property type="entry name" value="GLUCOSE-6-PHOSPHATASE"/>
    <property type="match status" value="1"/>
</dbReference>
<evidence type="ECO:0000256" key="5">
    <source>
        <dbReference type="SAM" id="Phobius"/>
    </source>
</evidence>